<gene>
    <name evidence="1" type="ORF">KC19_11G043200</name>
</gene>
<dbReference type="AlphaFoldDB" id="A0A8T0GAW3"/>
<protein>
    <submittedName>
        <fullName evidence="1">Uncharacterized protein</fullName>
    </submittedName>
</protein>
<sequence>MAIARVSRLARAAGQVTGSGRPVRLLRPVRMKPEEPPLPVKAPQGQGIWDTPNIKAAVGMALAVVLAKLTMMYDESMEPERIERQAREFAEVQANLKPLTEEQWDEIQELRPRTPFESKIGRSHARIRTGGALSLEDIKDWATDVLVEAMMRKEESVQRSLGR</sequence>
<dbReference type="EMBL" id="CM026432">
    <property type="protein sequence ID" value="KAG0556313.1"/>
    <property type="molecule type" value="Genomic_DNA"/>
</dbReference>
<evidence type="ECO:0000313" key="2">
    <source>
        <dbReference type="Proteomes" id="UP000822688"/>
    </source>
</evidence>
<keyword evidence="2" id="KW-1185">Reference proteome</keyword>
<accession>A0A8T0GAW3</accession>
<proteinExistence type="predicted"/>
<name>A0A8T0GAW3_CERPU</name>
<reference evidence="1 2" key="1">
    <citation type="submission" date="2020-06" db="EMBL/GenBank/DDBJ databases">
        <title>WGS assembly of Ceratodon purpureus strain R40.</title>
        <authorList>
            <person name="Carey S.B."/>
            <person name="Jenkins J."/>
            <person name="Shu S."/>
            <person name="Lovell J.T."/>
            <person name="Sreedasyam A."/>
            <person name="Maumus F."/>
            <person name="Tiley G.P."/>
            <person name="Fernandez-Pozo N."/>
            <person name="Barry K."/>
            <person name="Chen C."/>
            <person name="Wang M."/>
            <person name="Lipzen A."/>
            <person name="Daum C."/>
            <person name="Saski C.A."/>
            <person name="Payton A.C."/>
            <person name="Mcbreen J.C."/>
            <person name="Conrad R.E."/>
            <person name="Kollar L.M."/>
            <person name="Olsson S."/>
            <person name="Huttunen S."/>
            <person name="Landis J.B."/>
            <person name="Wickett N.J."/>
            <person name="Johnson M.G."/>
            <person name="Rensing S.A."/>
            <person name="Grimwood J."/>
            <person name="Schmutz J."/>
            <person name="Mcdaniel S.F."/>
        </authorList>
    </citation>
    <scope>NUCLEOTIDE SEQUENCE [LARGE SCALE GENOMIC DNA]</scope>
    <source>
        <strain evidence="1 2">R40</strain>
    </source>
</reference>
<dbReference type="PANTHER" id="PTHR36008:SF1">
    <property type="entry name" value="OS09G0478400 PROTEIN"/>
    <property type="match status" value="1"/>
</dbReference>
<organism evidence="1 2">
    <name type="scientific">Ceratodon purpureus</name>
    <name type="common">Fire moss</name>
    <name type="synonym">Dicranum purpureum</name>
    <dbReference type="NCBI Taxonomy" id="3225"/>
    <lineage>
        <taxon>Eukaryota</taxon>
        <taxon>Viridiplantae</taxon>
        <taxon>Streptophyta</taxon>
        <taxon>Embryophyta</taxon>
        <taxon>Bryophyta</taxon>
        <taxon>Bryophytina</taxon>
        <taxon>Bryopsida</taxon>
        <taxon>Dicranidae</taxon>
        <taxon>Pseudoditrichales</taxon>
        <taxon>Ditrichaceae</taxon>
        <taxon>Ceratodon</taxon>
    </lineage>
</organism>
<comment type="caution">
    <text evidence="1">The sequence shown here is derived from an EMBL/GenBank/DDBJ whole genome shotgun (WGS) entry which is preliminary data.</text>
</comment>
<dbReference type="Proteomes" id="UP000822688">
    <property type="component" value="Chromosome 11"/>
</dbReference>
<evidence type="ECO:0000313" key="1">
    <source>
        <dbReference type="EMBL" id="KAG0556313.1"/>
    </source>
</evidence>
<dbReference type="PANTHER" id="PTHR36008">
    <property type="entry name" value="OS09G0478400 PROTEIN"/>
    <property type="match status" value="1"/>
</dbReference>